<name>A0A139XED3_9CYAN</name>
<evidence type="ECO:0000313" key="2">
    <source>
        <dbReference type="Proteomes" id="UP000076925"/>
    </source>
</evidence>
<accession>A0A139XED3</accession>
<reference evidence="1 2" key="1">
    <citation type="journal article" date="2013" name="Genome Biol. Evol.">
        <title>Genomes of Stigonematalean cyanobacteria (subsection V) and the evolution of oxygenic photosynthesis from prokaryotes to plastids.</title>
        <authorList>
            <person name="Dagan T."/>
            <person name="Roettger M."/>
            <person name="Stucken K."/>
            <person name="Landan G."/>
            <person name="Koch R."/>
            <person name="Major P."/>
            <person name="Gould S.B."/>
            <person name="Goremykin V.V."/>
            <person name="Rippka R."/>
            <person name="Tandeau de Marsac N."/>
            <person name="Gugger M."/>
            <person name="Lockhart P.J."/>
            <person name="Allen J.F."/>
            <person name="Brune I."/>
            <person name="Maus I."/>
            <person name="Puhler A."/>
            <person name="Martin W.F."/>
        </authorList>
    </citation>
    <scope>NUCLEOTIDE SEQUENCE [LARGE SCALE GENOMIC DNA]</scope>
    <source>
        <strain evidence="1 2">PCC 7110</strain>
    </source>
</reference>
<dbReference type="EMBL" id="ANNX02000016">
    <property type="protein sequence ID" value="KYC43045.1"/>
    <property type="molecule type" value="Genomic_DNA"/>
</dbReference>
<dbReference type="Proteomes" id="UP000076925">
    <property type="component" value="Unassembled WGS sequence"/>
</dbReference>
<protein>
    <submittedName>
        <fullName evidence="1">Uncharacterized protein</fullName>
    </submittedName>
</protein>
<proteinExistence type="predicted"/>
<comment type="caution">
    <text evidence="1">The sequence shown here is derived from an EMBL/GenBank/DDBJ whole genome shotgun (WGS) entry which is preliminary data.</text>
</comment>
<keyword evidence="2" id="KW-1185">Reference proteome</keyword>
<sequence length="100" mass="11616">MNSAIIYPSYYRIVRCENGRWFIKGAKLCSPNHIPIGMQDAEKYNISSYELLISLFRINGGRAGYYLANLRDKKYYYCGLDLEDARRLLLSLGIGREEPR</sequence>
<dbReference type="AlphaFoldDB" id="A0A139XED3"/>
<gene>
    <name evidence="1" type="ORF">WA1_13160</name>
</gene>
<organism evidence="1 2">
    <name type="scientific">Scytonema hofmannii PCC 7110</name>
    <dbReference type="NCBI Taxonomy" id="128403"/>
    <lineage>
        <taxon>Bacteria</taxon>
        <taxon>Bacillati</taxon>
        <taxon>Cyanobacteriota</taxon>
        <taxon>Cyanophyceae</taxon>
        <taxon>Nostocales</taxon>
        <taxon>Scytonemataceae</taxon>
        <taxon>Scytonema</taxon>
    </lineage>
</organism>
<evidence type="ECO:0000313" key="1">
    <source>
        <dbReference type="EMBL" id="KYC43045.1"/>
    </source>
</evidence>